<keyword evidence="3" id="KW-1185">Reference proteome</keyword>
<dbReference type="AlphaFoldDB" id="E3RQB3"/>
<gene>
    <name evidence="2" type="ORF">PTT_10893</name>
</gene>
<dbReference type="EMBL" id="GL534458">
    <property type="protein sequence ID" value="EFQ92083.1"/>
    <property type="molecule type" value="Genomic_DNA"/>
</dbReference>
<organism evidence="3">
    <name type="scientific">Pyrenophora teres f. teres (strain 0-1)</name>
    <name type="common">Barley net blotch fungus</name>
    <name type="synonym">Drechslera teres f. teres</name>
    <dbReference type="NCBI Taxonomy" id="861557"/>
    <lineage>
        <taxon>Eukaryota</taxon>
        <taxon>Fungi</taxon>
        <taxon>Dikarya</taxon>
        <taxon>Ascomycota</taxon>
        <taxon>Pezizomycotina</taxon>
        <taxon>Dothideomycetes</taxon>
        <taxon>Pleosporomycetidae</taxon>
        <taxon>Pleosporales</taxon>
        <taxon>Pleosporineae</taxon>
        <taxon>Pleosporaceae</taxon>
        <taxon>Pyrenophora</taxon>
    </lineage>
</organism>
<feature type="compositionally biased region" description="Basic and acidic residues" evidence="1">
    <location>
        <begin position="52"/>
        <end position="66"/>
    </location>
</feature>
<dbReference type="KEGG" id="pte:PTT_10893"/>
<name>E3RQB3_PYRTT</name>
<dbReference type="HOGENOM" id="CLU_2832424_0_0_1"/>
<evidence type="ECO:0000313" key="3">
    <source>
        <dbReference type="Proteomes" id="UP000001067"/>
    </source>
</evidence>
<feature type="compositionally biased region" description="Polar residues" evidence="1">
    <location>
        <begin position="27"/>
        <end position="38"/>
    </location>
</feature>
<dbReference type="Proteomes" id="UP000001067">
    <property type="component" value="Unassembled WGS sequence"/>
</dbReference>
<proteinExistence type="predicted"/>
<reference evidence="2 3" key="1">
    <citation type="journal article" date="2010" name="Genome Biol.">
        <title>A first genome assembly of the barley fungal pathogen Pyrenophora teres f. teres.</title>
        <authorList>
            <person name="Ellwood S.R."/>
            <person name="Liu Z."/>
            <person name="Syme R.A."/>
            <person name="Lai Z."/>
            <person name="Hane J.K."/>
            <person name="Keiper F."/>
            <person name="Moffat C.S."/>
            <person name="Oliver R.P."/>
            <person name="Friesen T.L."/>
        </authorList>
    </citation>
    <scope>NUCLEOTIDE SEQUENCE [LARGE SCALE GENOMIC DNA]</scope>
    <source>
        <strain evidence="2 3">0-1</strain>
    </source>
</reference>
<evidence type="ECO:0000313" key="2">
    <source>
        <dbReference type="EMBL" id="EFQ92083.1"/>
    </source>
</evidence>
<evidence type="ECO:0000256" key="1">
    <source>
        <dbReference type="SAM" id="MobiDB-lite"/>
    </source>
</evidence>
<feature type="region of interest" description="Disordered" evidence="1">
    <location>
        <begin position="23"/>
        <end position="66"/>
    </location>
</feature>
<sequence length="66" mass="7008">MSPNNPSVWGFVPLKSGLRKARKENTTKSTCQAQTTDPQGLVGGMANANDGGGKDMETRKLKGSEK</sequence>
<accession>E3RQB3</accession>
<protein>
    <submittedName>
        <fullName evidence="2">Uncharacterized protein</fullName>
    </submittedName>
</protein>